<comment type="caution">
    <text evidence="2">The sequence shown here is derived from an EMBL/GenBank/DDBJ whole genome shotgun (WGS) entry which is preliminary data.</text>
</comment>
<name>A0A511RLN2_9DEIN</name>
<proteinExistence type="predicted"/>
<evidence type="ECO:0000256" key="1">
    <source>
        <dbReference type="SAM" id="Phobius"/>
    </source>
</evidence>
<keyword evidence="1" id="KW-0812">Transmembrane</keyword>
<evidence type="ECO:0000313" key="2">
    <source>
        <dbReference type="EMBL" id="GEM89987.1"/>
    </source>
</evidence>
<protein>
    <submittedName>
        <fullName evidence="2">Uncharacterized protein</fullName>
    </submittedName>
</protein>
<feature type="transmembrane region" description="Helical" evidence="1">
    <location>
        <begin position="50"/>
        <end position="70"/>
    </location>
</feature>
<keyword evidence="1" id="KW-1133">Transmembrane helix</keyword>
<feature type="transmembrane region" description="Helical" evidence="1">
    <location>
        <begin position="160"/>
        <end position="178"/>
    </location>
</feature>
<dbReference type="RefSeq" id="WP_147147323.1">
    <property type="nucleotide sequence ID" value="NZ_BJXN01000008.1"/>
</dbReference>
<gene>
    <name evidence="2" type="ORF">ODE01S_14210</name>
</gene>
<evidence type="ECO:0000313" key="3">
    <source>
        <dbReference type="Proteomes" id="UP000321827"/>
    </source>
</evidence>
<feature type="transmembrane region" description="Helical" evidence="1">
    <location>
        <begin position="90"/>
        <end position="116"/>
    </location>
</feature>
<feature type="transmembrane region" description="Helical" evidence="1">
    <location>
        <begin position="128"/>
        <end position="153"/>
    </location>
</feature>
<feature type="transmembrane region" description="Helical" evidence="1">
    <location>
        <begin position="12"/>
        <end position="30"/>
    </location>
</feature>
<accession>A0A511RLN2</accession>
<sequence>MLRLATLELKHLLRSWPALLVACLASAAYVVGEATRPFSGWALLGRLSGIWVAMWFYLAYFPTVLSLGWFRNDAARELIWVRRAGTVRLLGARLIALAAVALLVWAANVALAFVAAQIAHRPETQHAWALLKMALFSLPAPGFGLAFLLLLAALFQRRELAYALAVVYFLLLALATNPNRSAYLLPHFFPSDRLISEFVGFGSFATVVYLQKGYVLALALAAWLLAVSATGLRRRVREPAATLAALAGLGAALTLGAALLGQPPIAVWQERVREEWTALATDVGTGALPPEAVFYRGVYRHPALPGGFAAFAKPAGCQTAFLGRYVATLELFAQGAQVGAAAEVPYRRSSAVRSRVLLVPERYRFRKRPWCERSALREAAGLILPAPDRRVLLESIDSRSPADVKKVLAEKERIETLRLLAQWYAAYALLGGARLEEELRHWERALTGAIPFQKLSALGAIGNRVSISPDAIKQALQLWRTLGAGGVRDYVLEQLRRERRRS</sequence>
<dbReference type="EMBL" id="BJXN01000008">
    <property type="protein sequence ID" value="GEM89987.1"/>
    <property type="molecule type" value="Genomic_DNA"/>
</dbReference>
<organism evidence="2 3">
    <name type="scientific">Oceanithermus desulfurans NBRC 100063</name>
    <dbReference type="NCBI Taxonomy" id="1227550"/>
    <lineage>
        <taxon>Bacteria</taxon>
        <taxon>Thermotogati</taxon>
        <taxon>Deinococcota</taxon>
        <taxon>Deinococci</taxon>
        <taxon>Thermales</taxon>
        <taxon>Thermaceae</taxon>
        <taxon>Oceanithermus</taxon>
    </lineage>
</organism>
<reference evidence="2 3" key="1">
    <citation type="submission" date="2019-07" db="EMBL/GenBank/DDBJ databases">
        <title>Whole genome shotgun sequence of Oceanithermus desulfurans NBRC 100063.</title>
        <authorList>
            <person name="Hosoyama A."/>
            <person name="Uohara A."/>
            <person name="Ohji S."/>
            <person name="Ichikawa N."/>
        </authorList>
    </citation>
    <scope>NUCLEOTIDE SEQUENCE [LARGE SCALE GENOMIC DNA]</scope>
    <source>
        <strain evidence="2 3">NBRC 100063</strain>
    </source>
</reference>
<feature type="transmembrane region" description="Helical" evidence="1">
    <location>
        <begin position="198"/>
        <end position="227"/>
    </location>
</feature>
<dbReference type="AlphaFoldDB" id="A0A511RLN2"/>
<keyword evidence="1" id="KW-0472">Membrane</keyword>
<feature type="transmembrane region" description="Helical" evidence="1">
    <location>
        <begin position="239"/>
        <end position="261"/>
    </location>
</feature>
<dbReference type="Proteomes" id="UP000321827">
    <property type="component" value="Unassembled WGS sequence"/>
</dbReference>